<keyword evidence="11 14" id="KW-0255">Endonuclease</keyword>
<dbReference type="HAMAP" id="MF_00052_B">
    <property type="entry name" value="RNase_HII_B"/>
    <property type="match status" value="1"/>
</dbReference>
<dbReference type="InterPro" id="IPR022898">
    <property type="entry name" value="RNase_HII"/>
</dbReference>
<dbReference type="RefSeq" id="WP_353894557.1">
    <property type="nucleotide sequence ID" value="NZ_CP159485.1"/>
</dbReference>
<evidence type="ECO:0000256" key="6">
    <source>
        <dbReference type="ARBA" id="ARBA00012180"/>
    </source>
</evidence>
<dbReference type="NCBIfam" id="NF000594">
    <property type="entry name" value="PRK00015.1-1"/>
    <property type="match status" value="1"/>
</dbReference>
<dbReference type="GO" id="GO:0032299">
    <property type="term" value="C:ribonuclease H2 complex"/>
    <property type="evidence" value="ECO:0007669"/>
    <property type="project" value="TreeGrafter"/>
</dbReference>
<protein>
    <recommendedName>
        <fullName evidence="7 14">Ribonuclease HII</fullName>
        <shortName evidence="14">RNase HII</shortName>
        <ecNumber evidence="6 14">3.1.26.4</ecNumber>
    </recommendedName>
</protein>
<gene>
    <name evidence="14" type="primary">rnhB</name>
    <name evidence="18" type="ORF">PRVXH_001448</name>
</gene>
<name>A0AAU8HX99_9FIRM</name>
<reference evidence="18" key="1">
    <citation type="journal article" date="2018" name="Antonie Van Leeuwenhoek">
        <title>Proteinivorax hydrogeniformans sp. nov., an anaerobic, haloalkaliphilic bacterium fermenting proteinaceous compounds with high hydrogen production.</title>
        <authorList>
            <person name="Boltyanskaya Y."/>
            <person name="Detkova E."/>
            <person name="Pimenov N."/>
            <person name="Kevbrin V."/>
        </authorList>
    </citation>
    <scope>NUCLEOTIDE SEQUENCE</scope>
    <source>
        <strain evidence="18">Z-710</strain>
    </source>
</reference>
<dbReference type="GO" id="GO:0030145">
    <property type="term" value="F:manganese ion binding"/>
    <property type="evidence" value="ECO:0007669"/>
    <property type="project" value="UniProtKB-UniRule"/>
</dbReference>
<dbReference type="EC" id="3.1.26.4" evidence="6 14"/>
<sequence length="256" mass="28654">MIIKVQDASIQQIKQRVNESSIDQLNALIPQLKNDSRKGVQKILASLNRKINGYKSYLKLWEWEESSNYKVVGCDEAGRGPVAGPVVAAAVTFNNRPNLVGVKDSKRLNSSQREALASEIEEQALYFDVQFIDNDIIDELNILNATKLAMKNSVERVAKPDSLILIDGNFAIETKLKQKSIIKGDDKCGSIAAASILAKVYRDRYMEEMDKLYPEYGFSQNKGYPTKEHLDAIQTYGVTPIHRITFKGVKEVGKNA</sequence>
<dbReference type="EMBL" id="CP159485">
    <property type="protein sequence ID" value="XCI30013.1"/>
    <property type="molecule type" value="Genomic_DNA"/>
</dbReference>
<dbReference type="GO" id="GO:0005737">
    <property type="term" value="C:cytoplasm"/>
    <property type="evidence" value="ECO:0007669"/>
    <property type="project" value="UniProtKB-SubCell"/>
</dbReference>
<evidence type="ECO:0000256" key="7">
    <source>
        <dbReference type="ARBA" id="ARBA00019179"/>
    </source>
</evidence>
<dbReference type="PANTHER" id="PTHR10954:SF18">
    <property type="entry name" value="RIBONUCLEASE HII"/>
    <property type="match status" value="1"/>
</dbReference>
<dbReference type="SUPFAM" id="SSF53098">
    <property type="entry name" value="Ribonuclease H-like"/>
    <property type="match status" value="1"/>
</dbReference>
<dbReference type="GO" id="GO:0006298">
    <property type="term" value="P:mismatch repair"/>
    <property type="evidence" value="ECO:0007669"/>
    <property type="project" value="TreeGrafter"/>
</dbReference>
<reference evidence="18" key="2">
    <citation type="submission" date="2024-06" db="EMBL/GenBank/DDBJ databases">
        <authorList>
            <person name="Petrova K.O."/>
            <person name="Toshchakov S.V."/>
            <person name="Boltjanskaja Y.V."/>
            <person name="Kevbrin V.V."/>
        </authorList>
    </citation>
    <scope>NUCLEOTIDE SEQUENCE</scope>
    <source>
        <strain evidence="18">Z-710</strain>
    </source>
</reference>
<dbReference type="GO" id="GO:0003723">
    <property type="term" value="F:RNA binding"/>
    <property type="evidence" value="ECO:0007669"/>
    <property type="project" value="UniProtKB-UniRule"/>
</dbReference>
<evidence type="ECO:0000256" key="11">
    <source>
        <dbReference type="ARBA" id="ARBA00022759"/>
    </source>
</evidence>
<comment type="catalytic activity">
    <reaction evidence="1 14 15 16">
        <text>Endonucleolytic cleavage to 5'-phosphomonoester.</text>
        <dbReference type="EC" id="3.1.26.4"/>
    </reaction>
</comment>
<evidence type="ECO:0000256" key="15">
    <source>
        <dbReference type="PROSITE-ProRule" id="PRU01319"/>
    </source>
</evidence>
<keyword evidence="12 14" id="KW-0378">Hydrolase</keyword>
<feature type="domain" description="RNase H type-2" evidence="17">
    <location>
        <begin position="69"/>
        <end position="256"/>
    </location>
</feature>
<dbReference type="InterPro" id="IPR012337">
    <property type="entry name" value="RNaseH-like_sf"/>
</dbReference>
<evidence type="ECO:0000256" key="13">
    <source>
        <dbReference type="ARBA" id="ARBA00023211"/>
    </source>
</evidence>
<dbReference type="CDD" id="cd07182">
    <property type="entry name" value="RNase_HII_bacteria_HII_like"/>
    <property type="match status" value="1"/>
</dbReference>
<evidence type="ECO:0000256" key="1">
    <source>
        <dbReference type="ARBA" id="ARBA00000077"/>
    </source>
</evidence>
<keyword evidence="8 14" id="KW-0963">Cytoplasm</keyword>
<dbReference type="Gene3D" id="3.30.420.10">
    <property type="entry name" value="Ribonuclease H-like superfamily/Ribonuclease H"/>
    <property type="match status" value="1"/>
</dbReference>
<keyword evidence="9 14" id="KW-0540">Nuclease</keyword>
<dbReference type="PANTHER" id="PTHR10954">
    <property type="entry name" value="RIBONUCLEASE H2 SUBUNIT A"/>
    <property type="match status" value="1"/>
</dbReference>
<evidence type="ECO:0000256" key="3">
    <source>
        <dbReference type="ARBA" id="ARBA00004065"/>
    </source>
</evidence>
<comment type="cofactor">
    <cofactor evidence="2">
        <name>Mg(2+)</name>
        <dbReference type="ChEBI" id="CHEBI:18420"/>
    </cofactor>
</comment>
<evidence type="ECO:0000256" key="5">
    <source>
        <dbReference type="ARBA" id="ARBA00007383"/>
    </source>
</evidence>
<accession>A0AAU8HX99</accession>
<evidence type="ECO:0000259" key="17">
    <source>
        <dbReference type="PROSITE" id="PS51975"/>
    </source>
</evidence>
<evidence type="ECO:0000256" key="10">
    <source>
        <dbReference type="ARBA" id="ARBA00022723"/>
    </source>
</evidence>
<keyword evidence="13 14" id="KW-0464">Manganese</keyword>
<proteinExistence type="inferred from homology"/>
<comment type="function">
    <text evidence="3 14 16">Endonuclease that specifically degrades the RNA of RNA-DNA hybrids.</text>
</comment>
<dbReference type="GO" id="GO:0043137">
    <property type="term" value="P:DNA replication, removal of RNA primer"/>
    <property type="evidence" value="ECO:0007669"/>
    <property type="project" value="TreeGrafter"/>
</dbReference>
<evidence type="ECO:0000256" key="8">
    <source>
        <dbReference type="ARBA" id="ARBA00022490"/>
    </source>
</evidence>
<dbReference type="Pfam" id="PF01351">
    <property type="entry name" value="RNase_HII"/>
    <property type="match status" value="1"/>
</dbReference>
<comment type="subcellular location">
    <subcellularLocation>
        <location evidence="4 14">Cytoplasm</location>
    </subcellularLocation>
</comment>
<evidence type="ECO:0000256" key="4">
    <source>
        <dbReference type="ARBA" id="ARBA00004496"/>
    </source>
</evidence>
<feature type="binding site" evidence="14 15">
    <location>
        <position position="167"/>
    </location>
    <ligand>
        <name>a divalent metal cation</name>
        <dbReference type="ChEBI" id="CHEBI:60240"/>
    </ligand>
</feature>
<dbReference type="GO" id="GO:0004523">
    <property type="term" value="F:RNA-DNA hybrid ribonuclease activity"/>
    <property type="evidence" value="ECO:0007669"/>
    <property type="project" value="UniProtKB-UniRule"/>
</dbReference>
<feature type="binding site" evidence="14 15">
    <location>
        <position position="76"/>
    </location>
    <ligand>
        <name>a divalent metal cation</name>
        <dbReference type="ChEBI" id="CHEBI:60240"/>
    </ligand>
</feature>
<evidence type="ECO:0000256" key="12">
    <source>
        <dbReference type="ARBA" id="ARBA00022801"/>
    </source>
</evidence>
<evidence type="ECO:0000313" key="18">
    <source>
        <dbReference type="EMBL" id="XCI30013.1"/>
    </source>
</evidence>
<dbReference type="AlphaFoldDB" id="A0AAU8HX99"/>
<organism evidence="18">
    <name type="scientific">Proteinivorax hydrogeniformans</name>
    <dbReference type="NCBI Taxonomy" id="1826727"/>
    <lineage>
        <taxon>Bacteria</taxon>
        <taxon>Bacillati</taxon>
        <taxon>Bacillota</taxon>
        <taxon>Clostridia</taxon>
        <taxon>Eubacteriales</taxon>
        <taxon>Proteinivoracaceae</taxon>
        <taxon>Proteinivorax</taxon>
    </lineage>
</organism>
<comment type="similarity">
    <text evidence="5 14 16">Belongs to the RNase HII family.</text>
</comment>
<dbReference type="InterPro" id="IPR024567">
    <property type="entry name" value="RNase_HII/HIII_dom"/>
</dbReference>
<evidence type="ECO:0000256" key="16">
    <source>
        <dbReference type="RuleBase" id="RU003515"/>
    </source>
</evidence>
<dbReference type="PROSITE" id="PS51975">
    <property type="entry name" value="RNASE_H_2"/>
    <property type="match status" value="1"/>
</dbReference>
<evidence type="ECO:0000256" key="2">
    <source>
        <dbReference type="ARBA" id="ARBA00001946"/>
    </source>
</evidence>
<dbReference type="InterPro" id="IPR036397">
    <property type="entry name" value="RNaseH_sf"/>
</dbReference>
<dbReference type="InterPro" id="IPR001352">
    <property type="entry name" value="RNase_HII/HIII"/>
</dbReference>
<dbReference type="NCBIfam" id="NF000595">
    <property type="entry name" value="PRK00015.1-3"/>
    <property type="match status" value="1"/>
</dbReference>
<evidence type="ECO:0000256" key="14">
    <source>
        <dbReference type="HAMAP-Rule" id="MF_00052"/>
    </source>
</evidence>
<keyword evidence="10 14" id="KW-0479">Metal-binding</keyword>
<feature type="binding site" evidence="14 15">
    <location>
        <position position="75"/>
    </location>
    <ligand>
        <name>a divalent metal cation</name>
        <dbReference type="ChEBI" id="CHEBI:60240"/>
    </ligand>
</feature>
<comment type="cofactor">
    <cofactor evidence="14 15">
        <name>Mn(2+)</name>
        <dbReference type="ChEBI" id="CHEBI:29035"/>
    </cofactor>
    <cofactor evidence="14 15">
        <name>Mg(2+)</name>
        <dbReference type="ChEBI" id="CHEBI:18420"/>
    </cofactor>
    <text evidence="14 15">Manganese or magnesium. Binds 1 divalent metal ion per monomer in the absence of substrate. May bind a second metal ion after substrate binding.</text>
</comment>
<evidence type="ECO:0000256" key="9">
    <source>
        <dbReference type="ARBA" id="ARBA00022722"/>
    </source>
</evidence>